<dbReference type="InterPro" id="IPR023796">
    <property type="entry name" value="Serpin_dom"/>
</dbReference>
<comment type="similarity">
    <text evidence="1">Belongs to the serpin family.</text>
</comment>
<dbReference type="AlphaFoldDB" id="A0A0C2MXK3"/>
<dbReference type="InterPro" id="IPR042185">
    <property type="entry name" value="Serpin_sf_2"/>
</dbReference>
<dbReference type="Proteomes" id="UP000031668">
    <property type="component" value="Unassembled WGS sequence"/>
</dbReference>
<evidence type="ECO:0000256" key="1">
    <source>
        <dbReference type="ARBA" id="ARBA00009500"/>
    </source>
</evidence>
<dbReference type="GO" id="GO:0005615">
    <property type="term" value="C:extracellular space"/>
    <property type="evidence" value="ECO:0007669"/>
    <property type="project" value="InterPro"/>
</dbReference>
<protein>
    <submittedName>
        <fullName evidence="3">Glia-derived nexin</fullName>
    </submittedName>
</protein>
<organism evidence="3 4">
    <name type="scientific">Thelohanellus kitauei</name>
    <name type="common">Myxosporean</name>
    <dbReference type="NCBI Taxonomy" id="669202"/>
    <lineage>
        <taxon>Eukaryota</taxon>
        <taxon>Metazoa</taxon>
        <taxon>Cnidaria</taxon>
        <taxon>Myxozoa</taxon>
        <taxon>Myxosporea</taxon>
        <taxon>Bivalvulida</taxon>
        <taxon>Platysporina</taxon>
        <taxon>Myxobolidae</taxon>
        <taxon>Thelohanellus</taxon>
    </lineage>
</organism>
<reference evidence="3 4" key="1">
    <citation type="journal article" date="2014" name="Genome Biol. Evol.">
        <title>The genome of the myxosporean Thelohanellus kitauei shows adaptations to nutrient acquisition within its fish host.</title>
        <authorList>
            <person name="Yang Y."/>
            <person name="Xiong J."/>
            <person name="Zhou Z."/>
            <person name="Huo F."/>
            <person name="Miao W."/>
            <person name="Ran C."/>
            <person name="Liu Y."/>
            <person name="Zhang J."/>
            <person name="Feng J."/>
            <person name="Wang M."/>
            <person name="Wang M."/>
            <person name="Wang L."/>
            <person name="Yao B."/>
        </authorList>
    </citation>
    <scope>NUCLEOTIDE SEQUENCE [LARGE SCALE GENOMIC DNA]</scope>
    <source>
        <strain evidence="3">Wuqing</strain>
    </source>
</reference>
<accession>A0A0C2MXK3</accession>
<sequence>MSVMGVNNFTSSILNQIYSFQNTTGNIAVSSIGLSVLIGVINMGLNGRSYDQISPFLWREFENIFDIECRNISNEEMTKIRDLCHLYSMINSTIFYSCEISNDYEIKSNRIGLNKIKVNNSNPISASNQMNDWIYLKTRSSTLNIFNESILLENRLIFIQTAFYHIDWKTNFNPEFTEQEIFYDDQGVPLQVSMMNHKNYERIFDFQHYNFKIIFRSLSHDSMFSAIILPNTGHSVESVLRILNVFP</sequence>
<evidence type="ECO:0000313" key="3">
    <source>
        <dbReference type="EMBL" id="KII66362.1"/>
    </source>
</evidence>
<dbReference type="PANTHER" id="PTHR11461:SF211">
    <property type="entry name" value="GH10112P-RELATED"/>
    <property type="match status" value="1"/>
</dbReference>
<evidence type="ECO:0000313" key="4">
    <source>
        <dbReference type="Proteomes" id="UP000031668"/>
    </source>
</evidence>
<dbReference type="InterPro" id="IPR036186">
    <property type="entry name" value="Serpin_sf"/>
</dbReference>
<dbReference type="Gene3D" id="3.30.497.10">
    <property type="entry name" value="Antithrombin, subunit I, domain 2"/>
    <property type="match status" value="1"/>
</dbReference>
<name>A0A0C2MXK3_THEKT</name>
<dbReference type="SUPFAM" id="SSF56574">
    <property type="entry name" value="Serpins"/>
    <property type="match status" value="1"/>
</dbReference>
<dbReference type="InterPro" id="IPR000215">
    <property type="entry name" value="Serpin_fam"/>
</dbReference>
<dbReference type="InterPro" id="IPR042178">
    <property type="entry name" value="Serpin_sf_1"/>
</dbReference>
<dbReference type="Pfam" id="PF00079">
    <property type="entry name" value="Serpin"/>
    <property type="match status" value="1"/>
</dbReference>
<proteinExistence type="inferred from homology"/>
<dbReference type="GO" id="GO:0004867">
    <property type="term" value="F:serine-type endopeptidase inhibitor activity"/>
    <property type="evidence" value="ECO:0007669"/>
    <property type="project" value="InterPro"/>
</dbReference>
<evidence type="ECO:0000259" key="2">
    <source>
        <dbReference type="Pfam" id="PF00079"/>
    </source>
</evidence>
<dbReference type="EMBL" id="JWZT01003547">
    <property type="protein sequence ID" value="KII66362.1"/>
    <property type="molecule type" value="Genomic_DNA"/>
</dbReference>
<keyword evidence="4" id="KW-1185">Reference proteome</keyword>
<dbReference type="PANTHER" id="PTHR11461">
    <property type="entry name" value="SERINE PROTEASE INHIBITOR, SERPIN"/>
    <property type="match status" value="1"/>
</dbReference>
<comment type="caution">
    <text evidence="3">The sequence shown here is derived from an EMBL/GenBank/DDBJ whole genome shotgun (WGS) entry which is preliminary data.</text>
</comment>
<dbReference type="Gene3D" id="2.30.39.10">
    <property type="entry name" value="Alpha-1-antitrypsin, domain 1"/>
    <property type="match status" value="1"/>
</dbReference>
<feature type="domain" description="Serpin" evidence="2">
    <location>
        <begin position="6"/>
        <end position="239"/>
    </location>
</feature>
<gene>
    <name evidence="3" type="ORF">RF11_13596</name>
</gene>
<dbReference type="OrthoDB" id="671595at2759"/>